<name>A0A060ZZU9_9ACTN</name>
<organism evidence="1">
    <name type="scientific">Streptomyces iranensis</name>
    <dbReference type="NCBI Taxonomy" id="576784"/>
    <lineage>
        <taxon>Bacteria</taxon>
        <taxon>Bacillati</taxon>
        <taxon>Actinomycetota</taxon>
        <taxon>Actinomycetes</taxon>
        <taxon>Kitasatosporales</taxon>
        <taxon>Streptomycetaceae</taxon>
        <taxon>Streptomyces</taxon>
        <taxon>Streptomyces violaceusniger group</taxon>
    </lineage>
</organism>
<dbReference type="PANTHER" id="PTHR47197:SF3">
    <property type="entry name" value="DIHYDRO-HEME D1 DEHYDROGENASE"/>
    <property type="match status" value="1"/>
</dbReference>
<dbReference type="HOGENOM" id="CLU_813575_0_0_11"/>
<reference evidence="1" key="1">
    <citation type="submission" date="2014-05" db="EMBL/GenBank/DDBJ databases">
        <authorList>
            <person name="Horn Fabian"/>
        </authorList>
    </citation>
    <scope>NUCLEOTIDE SEQUENCE</scope>
</reference>
<reference evidence="2 3" key="2">
    <citation type="submission" date="2021-03" db="EMBL/GenBank/DDBJ databases">
        <title>Genomic Encyclopedia of Type Strains, Phase IV (KMG-IV): sequencing the most valuable type-strain genomes for metagenomic binning, comparative biology and taxonomic classification.</title>
        <authorList>
            <person name="Goeker M."/>
        </authorList>
    </citation>
    <scope>NUCLEOTIDE SEQUENCE [LARGE SCALE GENOMIC DNA]</scope>
    <source>
        <strain evidence="2 3">DSM 41954</strain>
    </source>
</reference>
<dbReference type="Proteomes" id="UP000756710">
    <property type="component" value="Unassembled WGS sequence"/>
</dbReference>
<accession>A0A060ZZU9</accession>
<evidence type="ECO:0000313" key="1">
    <source>
        <dbReference type="EMBL" id="CDR13670.1"/>
    </source>
</evidence>
<dbReference type="EMBL" id="JAGGLR010000002">
    <property type="protein sequence ID" value="MBP2060195.1"/>
    <property type="molecule type" value="Genomic_DNA"/>
</dbReference>
<dbReference type="InterPro" id="IPR011048">
    <property type="entry name" value="Haem_d1_sf"/>
</dbReference>
<dbReference type="InterPro" id="IPR015943">
    <property type="entry name" value="WD40/YVTN_repeat-like_dom_sf"/>
</dbReference>
<evidence type="ECO:0000313" key="3">
    <source>
        <dbReference type="Proteomes" id="UP000756710"/>
    </source>
</evidence>
<evidence type="ECO:0000313" key="2">
    <source>
        <dbReference type="EMBL" id="MBP2060195.1"/>
    </source>
</evidence>
<gene>
    <name evidence="2" type="ORF">J2Z30_001193</name>
    <name evidence="1" type="ORF">SIRAN8096</name>
</gene>
<dbReference type="RefSeq" id="WP_044578362.1">
    <property type="nucleotide sequence ID" value="NZ_BAABDR010000055.1"/>
</dbReference>
<dbReference type="EMBL" id="LK022848">
    <property type="protein sequence ID" value="CDR13670.1"/>
    <property type="molecule type" value="Genomic_DNA"/>
</dbReference>
<dbReference type="GeneID" id="32470767"/>
<dbReference type="AlphaFoldDB" id="A0A060ZZU9"/>
<dbReference type="SUPFAM" id="SSF51004">
    <property type="entry name" value="C-terminal (heme d1) domain of cytochrome cd1-nitrite reductase"/>
    <property type="match status" value="1"/>
</dbReference>
<dbReference type="InterPro" id="IPR051200">
    <property type="entry name" value="Host-pathogen_enzymatic-act"/>
</dbReference>
<keyword evidence="3" id="KW-1185">Reference proteome</keyword>
<dbReference type="PANTHER" id="PTHR47197">
    <property type="entry name" value="PROTEIN NIRF"/>
    <property type="match status" value="1"/>
</dbReference>
<proteinExistence type="predicted"/>
<dbReference type="Gene3D" id="2.130.10.10">
    <property type="entry name" value="YVTN repeat-like/Quinoprotein amine dehydrogenase"/>
    <property type="match status" value="3"/>
</dbReference>
<protein>
    <submittedName>
        <fullName evidence="1">40-residue YVTN family beta-propeller repeatprotein</fullName>
    </submittedName>
    <submittedName>
        <fullName evidence="2">YVTN family beta-propeller protein</fullName>
    </submittedName>
</protein>
<sequence length="339" mass="35241">MNQTPARRPVLAVVTSTGEAIRFFDGLNYEPLGTLPVAAQPHEIAVDHTAELLYVSHTYRSGVYTDPGEKAHEISIVDAFRRELVDVIPLAPEEAPHGLALDAGRGLLYVTVEAGPAGGGAVVVLDTASRRPVGRIEVGAHRPHWFAITPDGRKGYATNKADPFISVLDLARGELAGRIPAPYGTEEVAVSPDGVHAYAAGMALHYDGGPAGRPPATLMVIDTGSGEVVRHVSLAAPGCPVHVAADGRVLVGLVATDAAGHSAAGRLSVHGSGGLEHHFDAPVGKVPITIRTTPDGARAFVANLYSGTLHVIDLNTGTVERELDIDPGDQGAHGIAYLA</sequence>